<keyword evidence="4" id="KW-1185">Reference proteome</keyword>
<dbReference type="Pfam" id="PF22936">
    <property type="entry name" value="Pol_BBD"/>
    <property type="match status" value="1"/>
</dbReference>
<feature type="compositionally biased region" description="Polar residues" evidence="1">
    <location>
        <begin position="182"/>
        <end position="199"/>
    </location>
</feature>
<organism evidence="3 4">
    <name type="scientific">Vigna mungo</name>
    <name type="common">Black gram</name>
    <name type="synonym">Phaseolus mungo</name>
    <dbReference type="NCBI Taxonomy" id="3915"/>
    <lineage>
        <taxon>Eukaryota</taxon>
        <taxon>Viridiplantae</taxon>
        <taxon>Streptophyta</taxon>
        <taxon>Embryophyta</taxon>
        <taxon>Tracheophyta</taxon>
        <taxon>Spermatophyta</taxon>
        <taxon>Magnoliopsida</taxon>
        <taxon>eudicotyledons</taxon>
        <taxon>Gunneridae</taxon>
        <taxon>Pentapetalae</taxon>
        <taxon>rosids</taxon>
        <taxon>fabids</taxon>
        <taxon>Fabales</taxon>
        <taxon>Fabaceae</taxon>
        <taxon>Papilionoideae</taxon>
        <taxon>50 kb inversion clade</taxon>
        <taxon>NPAAA clade</taxon>
        <taxon>indigoferoid/millettioid clade</taxon>
        <taxon>Phaseoleae</taxon>
        <taxon>Vigna</taxon>
    </lineage>
</organism>
<gene>
    <name evidence="3" type="ORF">V8G54_034923</name>
</gene>
<proteinExistence type="predicted"/>
<feature type="region of interest" description="Disordered" evidence="1">
    <location>
        <begin position="178"/>
        <end position="201"/>
    </location>
</feature>
<evidence type="ECO:0000313" key="4">
    <source>
        <dbReference type="Proteomes" id="UP001374535"/>
    </source>
</evidence>
<reference evidence="3 4" key="1">
    <citation type="journal article" date="2023" name="Life. Sci Alliance">
        <title>Evolutionary insights into 3D genome organization and epigenetic landscape of Vigna mungo.</title>
        <authorList>
            <person name="Junaid A."/>
            <person name="Singh B."/>
            <person name="Bhatia S."/>
        </authorList>
    </citation>
    <scope>NUCLEOTIDE SEQUENCE [LARGE SCALE GENOMIC DNA]</scope>
    <source>
        <strain evidence="3">Urdbean</strain>
    </source>
</reference>
<dbReference type="Proteomes" id="UP001374535">
    <property type="component" value="Chromosome 11"/>
</dbReference>
<dbReference type="InterPro" id="IPR054722">
    <property type="entry name" value="PolX-like_BBD"/>
</dbReference>
<dbReference type="PANTHER" id="PTHR34222">
    <property type="entry name" value="GAG_PRE-INTEGRS DOMAIN-CONTAINING PROTEIN"/>
    <property type="match status" value="1"/>
</dbReference>
<sequence>MGKISLASSDFLLAAPSFHQKDTRNWQLATALTSSIGHLKQEDKVMQFLRRLNDQFGNVTSHVLFLDPIPDITKVFSLVTQQERQLSSGNLIAAVKTQETATACAASTSSIVCNYCGKHGHSEVVCYRKNGFPNQDRGFKSAPNGRKHCTHCNRSGHTIEVCYKKHGYPPGHKLHNKHAQIHHTSAQEDSANVKNNNPGSIDDIRLTSQQFQVLAELFKNHNLNDASTAQIHHIGSASANQSFLGNISPTFTSKHTKHNWILDSGATDHISISIQNFSSYKRITLISIVLPNGKIVCSEYSGTVVLNNNIRLQNVLYVPQFSFNLISIS</sequence>
<dbReference type="PANTHER" id="PTHR34222:SF99">
    <property type="entry name" value="PROTEIN, PUTATIVE-RELATED"/>
    <property type="match status" value="1"/>
</dbReference>
<feature type="domain" description="Retrovirus-related Pol polyprotein from transposon TNT 1-94-like beta-barrel" evidence="2">
    <location>
        <begin position="260"/>
        <end position="329"/>
    </location>
</feature>
<dbReference type="EMBL" id="CP144690">
    <property type="protein sequence ID" value="WVY89409.1"/>
    <property type="molecule type" value="Genomic_DNA"/>
</dbReference>
<name>A0AAQ3ME19_VIGMU</name>
<protein>
    <recommendedName>
        <fullName evidence="2">Retrovirus-related Pol polyprotein from transposon TNT 1-94-like beta-barrel domain-containing protein</fullName>
    </recommendedName>
</protein>
<dbReference type="AlphaFoldDB" id="A0AAQ3ME19"/>
<evidence type="ECO:0000256" key="1">
    <source>
        <dbReference type="SAM" id="MobiDB-lite"/>
    </source>
</evidence>
<accession>A0AAQ3ME19</accession>
<evidence type="ECO:0000313" key="3">
    <source>
        <dbReference type="EMBL" id="WVY89409.1"/>
    </source>
</evidence>
<evidence type="ECO:0000259" key="2">
    <source>
        <dbReference type="Pfam" id="PF22936"/>
    </source>
</evidence>